<feature type="compositionally biased region" description="Low complexity" evidence="1">
    <location>
        <begin position="178"/>
        <end position="192"/>
    </location>
</feature>
<feature type="compositionally biased region" description="Pro residues" evidence="1">
    <location>
        <begin position="606"/>
        <end position="621"/>
    </location>
</feature>
<keyword evidence="3" id="KW-1185">Reference proteome</keyword>
<dbReference type="Proteomes" id="UP001212841">
    <property type="component" value="Unassembled WGS sequence"/>
</dbReference>
<reference evidence="2" key="1">
    <citation type="submission" date="2020-05" db="EMBL/GenBank/DDBJ databases">
        <title>Phylogenomic resolution of chytrid fungi.</title>
        <authorList>
            <person name="Stajich J.E."/>
            <person name="Amses K."/>
            <person name="Simmons R."/>
            <person name="Seto K."/>
            <person name="Myers J."/>
            <person name="Bonds A."/>
            <person name="Quandt C.A."/>
            <person name="Barry K."/>
            <person name="Liu P."/>
            <person name="Grigoriev I."/>
            <person name="Longcore J.E."/>
            <person name="James T.Y."/>
        </authorList>
    </citation>
    <scope>NUCLEOTIDE SEQUENCE</scope>
    <source>
        <strain evidence="2">JEL0318</strain>
    </source>
</reference>
<evidence type="ECO:0000256" key="1">
    <source>
        <dbReference type="SAM" id="MobiDB-lite"/>
    </source>
</evidence>
<sequence>MDITNYHLLFDMKTNDTATATDSSRHRTDDLAPPCGQQRVAEYKVLKSGRFQYGRLKTTEHDEAWDNSLNDPADNSKQTNLYLTPNISLPTNPYQNPSSRHTYPPSFAHPSFSSSFTHLSTSQPASSIPAYLSLHAPPSSFQFGGLVSTPTTSDLDPDHSQTPATSCTLSETASPTLSYYSSAVPSSSNGSSQFDHQPEEEPFISAQSQYSYTDLRTFECNTHFHEPMTSKHAEMNQSGSNQPHVGDLWKAPSTANGNAYGGMVSASGAHVQEWASNLLTGRECASVADTDVYGGKDDITYGGYSDEVYDYDEHYGFPYAFDSQEHAQPVDGEGGVELGLSSDEYEMGGGGADFENNCRGSEGTDSVHGGVDTKMELTDMTLRDPGIAYLEGGMPVSSQLHGAVSLEDGAPALDSDLFEEPVQGADLFFPASELQHEDFTTATIPSCYSCAEATASPDTCTDEEVSTDPIEVDLQSEFPVNSSSYAESPFAQYSLTSDVLDVQINTEKTADQEWSVCDRQKTQNWNQEEKPIQPTHNTPQLTTATPTNLLTTLPFIQSILPSHRPTTLPTYTRAGMAGTISHPTPPTTNPYIQNPYIQPPKSRLPAPFPSTKPDRPLPLGPPRGKTWAG</sequence>
<name>A0AAD5S439_9FUNG</name>
<comment type="caution">
    <text evidence="2">The sequence shown here is derived from an EMBL/GenBank/DDBJ whole genome shotgun (WGS) entry which is preliminary data.</text>
</comment>
<accession>A0AAD5S439</accession>
<gene>
    <name evidence="2" type="ORF">HK097_001739</name>
</gene>
<proteinExistence type="predicted"/>
<evidence type="ECO:0000313" key="2">
    <source>
        <dbReference type="EMBL" id="KAJ3043472.1"/>
    </source>
</evidence>
<feature type="non-terminal residue" evidence="2">
    <location>
        <position position="629"/>
    </location>
</feature>
<organism evidence="2 3">
    <name type="scientific">Rhizophlyctis rosea</name>
    <dbReference type="NCBI Taxonomy" id="64517"/>
    <lineage>
        <taxon>Eukaryota</taxon>
        <taxon>Fungi</taxon>
        <taxon>Fungi incertae sedis</taxon>
        <taxon>Chytridiomycota</taxon>
        <taxon>Chytridiomycota incertae sedis</taxon>
        <taxon>Chytridiomycetes</taxon>
        <taxon>Rhizophlyctidales</taxon>
        <taxon>Rhizophlyctidaceae</taxon>
        <taxon>Rhizophlyctis</taxon>
    </lineage>
</organism>
<feature type="region of interest" description="Disordered" evidence="1">
    <location>
        <begin position="145"/>
        <end position="202"/>
    </location>
</feature>
<dbReference type="EMBL" id="JADGJD010001352">
    <property type="protein sequence ID" value="KAJ3043472.1"/>
    <property type="molecule type" value="Genomic_DNA"/>
</dbReference>
<evidence type="ECO:0000313" key="3">
    <source>
        <dbReference type="Proteomes" id="UP001212841"/>
    </source>
</evidence>
<protein>
    <submittedName>
        <fullName evidence="2">Uncharacterized protein</fullName>
    </submittedName>
</protein>
<feature type="region of interest" description="Disordered" evidence="1">
    <location>
        <begin position="582"/>
        <end position="629"/>
    </location>
</feature>
<dbReference type="AlphaFoldDB" id="A0AAD5S439"/>
<feature type="compositionally biased region" description="Polar residues" evidence="1">
    <location>
        <begin position="148"/>
        <end position="177"/>
    </location>
</feature>